<keyword evidence="2" id="KW-1185">Reference proteome</keyword>
<dbReference type="Proteomes" id="UP000626210">
    <property type="component" value="Unassembled WGS sequence"/>
</dbReference>
<protein>
    <recommendedName>
        <fullName evidence="3">Diguanylate cyclase</fullName>
    </recommendedName>
</protein>
<accession>A0ABQ3GEH4</accession>
<name>A0ABQ3GEH4_9BURK</name>
<dbReference type="InterPro" id="IPR043128">
    <property type="entry name" value="Rev_trsase/Diguanyl_cyclase"/>
</dbReference>
<evidence type="ECO:0008006" key="3">
    <source>
        <dbReference type="Google" id="ProtNLM"/>
    </source>
</evidence>
<evidence type="ECO:0000313" key="1">
    <source>
        <dbReference type="EMBL" id="GHD03509.1"/>
    </source>
</evidence>
<sequence length="149" mass="16320">MGAQLRRRPWHTTPLGPIEGWPLALRVIVEQIMCSRFAAALCWGPALTTIHNDAFVPILGNKPPGFGQPFAVIWSEAWDQIEPMVSRALNEEATFMKTSSWKSCNVATGELLVQQADAALYQAKREGRNRVVVAATVGNKAMDRGDACA</sequence>
<dbReference type="SUPFAM" id="SSF55073">
    <property type="entry name" value="Nucleotide cyclase"/>
    <property type="match status" value="1"/>
</dbReference>
<dbReference type="EMBL" id="BMYK01000044">
    <property type="protein sequence ID" value="GHD03509.1"/>
    <property type="molecule type" value="Genomic_DNA"/>
</dbReference>
<gene>
    <name evidence="1" type="ORF">GCM10007320_63680</name>
</gene>
<reference evidence="2" key="1">
    <citation type="journal article" date="2019" name="Int. J. Syst. Evol. Microbiol.">
        <title>The Global Catalogue of Microorganisms (GCM) 10K type strain sequencing project: providing services to taxonomists for standard genome sequencing and annotation.</title>
        <authorList>
            <consortium name="The Broad Institute Genomics Platform"/>
            <consortium name="The Broad Institute Genome Sequencing Center for Infectious Disease"/>
            <person name="Wu L."/>
            <person name="Ma J."/>
        </authorList>
    </citation>
    <scope>NUCLEOTIDE SEQUENCE [LARGE SCALE GENOMIC DNA]</scope>
    <source>
        <strain evidence="2">KCTC 23314</strain>
    </source>
</reference>
<dbReference type="InterPro" id="IPR029787">
    <property type="entry name" value="Nucleotide_cyclase"/>
</dbReference>
<proteinExistence type="predicted"/>
<dbReference type="Gene3D" id="3.30.70.270">
    <property type="match status" value="1"/>
</dbReference>
<organism evidence="1 2">
    <name type="scientific">Pseudorhodoferax aquiterrae</name>
    <dbReference type="NCBI Taxonomy" id="747304"/>
    <lineage>
        <taxon>Bacteria</taxon>
        <taxon>Pseudomonadati</taxon>
        <taxon>Pseudomonadota</taxon>
        <taxon>Betaproteobacteria</taxon>
        <taxon>Burkholderiales</taxon>
        <taxon>Comamonadaceae</taxon>
    </lineage>
</organism>
<evidence type="ECO:0000313" key="2">
    <source>
        <dbReference type="Proteomes" id="UP000626210"/>
    </source>
</evidence>
<comment type="caution">
    <text evidence="1">The sequence shown here is derived from an EMBL/GenBank/DDBJ whole genome shotgun (WGS) entry which is preliminary data.</text>
</comment>